<dbReference type="InterPro" id="IPR003615">
    <property type="entry name" value="HNH_nuc"/>
</dbReference>
<evidence type="ECO:0000259" key="1">
    <source>
        <dbReference type="PROSITE" id="PS51199"/>
    </source>
</evidence>
<dbReference type="Pfam" id="PF03796">
    <property type="entry name" value="DnaB_C"/>
    <property type="match status" value="1"/>
</dbReference>
<proteinExistence type="predicted"/>
<dbReference type="InterPro" id="IPR002711">
    <property type="entry name" value="HNH"/>
</dbReference>
<dbReference type="InterPro" id="IPR027417">
    <property type="entry name" value="P-loop_NTPase"/>
</dbReference>
<dbReference type="PANTHER" id="PTHR30153:SF2">
    <property type="entry name" value="REPLICATIVE DNA HELICASE"/>
    <property type="match status" value="1"/>
</dbReference>
<evidence type="ECO:0000313" key="2">
    <source>
        <dbReference type="EMBL" id="TLS51807.1"/>
    </source>
</evidence>
<dbReference type="RefSeq" id="WP_138194514.1">
    <property type="nucleotide sequence ID" value="NZ_VCIW01000007.1"/>
</dbReference>
<reference evidence="2 3" key="1">
    <citation type="submission" date="2019-05" db="EMBL/GenBank/DDBJ databases">
        <authorList>
            <person name="Narsing Rao M.P."/>
            <person name="Li W.J."/>
        </authorList>
    </citation>
    <scope>NUCLEOTIDE SEQUENCE [LARGE SCALE GENOMIC DNA]</scope>
    <source>
        <strain evidence="2 3">SYSU_K30003</strain>
    </source>
</reference>
<feature type="domain" description="SF4 helicase" evidence="1">
    <location>
        <begin position="141"/>
        <end position="398"/>
    </location>
</feature>
<dbReference type="GO" id="GO:0003676">
    <property type="term" value="F:nucleic acid binding"/>
    <property type="evidence" value="ECO:0007669"/>
    <property type="project" value="InterPro"/>
</dbReference>
<dbReference type="OrthoDB" id="2662325at2"/>
<dbReference type="EMBL" id="VCIW01000007">
    <property type="protein sequence ID" value="TLS51807.1"/>
    <property type="molecule type" value="Genomic_DNA"/>
</dbReference>
<sequence length="398" mass="44538">MAFSNNVSVKALVSCGRHCCLCHKFCGIKIELHHIKQKADGGEDTFENCIPLCFDCHAEVQAYNSKHPKGRKFTVNELIKHRDRWYDTVLTNGNRLNTGDLESKVSGLETSVNLILEKLEQTSNNHISKNETYKNDEFIEEVFNPKSIPTGFSDLDNLIGGLNQSELVVIASAPSMGKSDFALTIAKNVSVFLKETVAFFSLESTSSNIIRNLIAATGKVDKSRIRSGCLEAEDWDRLVMAVEGIHQSSLFINDESDINVEEILEKCARVHPKVIIIDNLNLLNCDDSQSDFEVNTRNIKKLKSLAKKLKCSVVVLASLAPIHRLDKRPLISDLKDLGSIESVADIIILLHQEVVEYDSESYKKNITEVIVAKHRNGRMGLIELAYFKQYGLMVTIGR</sequence>
<dbReference type="InterPro" id="IPR007694">
    <property type="entry name" value="DNA_helicase_DnaB-like_C"/>
</dbReference>
<dbReference type="Pfam" id="PF01844">
    <property type="entry name" value="HNH"/>
    <property type="match status" value="1"/>
</dbReference>
<dbReference type="Gene3D" id="1.10.30.50">
    <property type="match status" value="1"/>
</dbReference>
<dbReference type="GO" id="GO:0006260">
    <property type="term" value="P:DNA replication"/>
    <property type="evidence" value="ECO:0007669"/>
    <property type="project" value="InterPro"/>
</dbReference>
<dbReference type="GO" id="GO:0003678">
    <property type="term" value="F:DNA helicase activity"/>
    <property type="evidence" value="ECO:0007669"/>
    <property type="project" value="InterPro"/>
</dbReference>
<dbReference type="GO" id="GO:0005829">
    <property type="term" value="C:cytosol"/>
    <property type="evidence" value="ECO:0007669"/>
    <property type="project" value="TreeGrafter"/>
</dbReference>
<dbReference type="SMART" id="SM00507">
    <property type="entry name" value="HNHc"/>
    <property type="match status" value="1"/>
</dbReference>
<dbReference type="PROSITE" id="PS51199">
    <property type="entry name" value="SF4_HELICASE"/>
    <property type="match status" value="1"/>
</dbReference>
<protein>
    <recommendedName>
        <fullName evidence="1">SF4 helicase domain-containing protein</fullName>
    </recommendedName>
</protein>
<organism evidence="2 3">
    <name type="scientific">Paenibacillus antri</name>
    <dbReference type="NCBI Taxonomy" id="2582848"/>
    <lineage>
        <taxon>Bacteria</taxon>
        <taxon>Bacillati</taxon>
        <taxon>Bacillota</taxon>
        <taxon>Bacilli</taxon>
        <taxon>Bacillales</taxon>
        <taxon>Paenibacillaceae</taxon>
        <taxon>Paenibacillus</taxon>
    </lineage>
</organism>
<name>A0A5R9G600_9BACL</name>
<dbReference type="AlphaFoldDB" id="A0A5R9G600"/>
<dbReference type="GO" id="GO:0008270">
    <property type="term" value="F:zinc ion binding"/>
    <property type="evidence" value="ECO:0007669"/>
    <property type="project" value="InterPro"/>
</dbReference>
<accession>A0A5R9G600</accession>
<comment type="caution">
    <text evidence="2">The sequence shown here is derived from an EMBL/GenBank/DDBJ whole genome shotgun (WGS) entry which is preliminary data.</text>
</comment>
<evidence type="ECO:0000313" key="3">
    <source>
        <dbReference type="Proteomes" id="UP000309676"/>
    </source>
</evidence>
<dbReference type="Gene3D" id="3.40.50.300">
    <property type="entry name" value="P-loop containing nucleotide triphosphate hydrolases"/>
    <property type="match status" value="1"/>
</dbReference>
<dbReference type="GO" id="GO:0005524">
    <property type="term" value="F:ATP binding"/>
    <property type="evidence" value="ECO:0007669"/>
    <property type="project" value="InterPro"/>
</dbReference>
<gene>
    <name evidence="2" type="ORF">FE782_12910</name>
</gene>
<dbReference type="SUPFAM" id="SSF52540">
    <property type="entry name" value="P-loop containing nucleoside triphosphate hydrolases"/>
    <property type="match status" value="1"/>
</dbReference>
<dbReference type="Proteomes" id="UP000309676">
    <property type="component" value="Unassembled WGS sequence"/>
</dbReference>
<keyword evidence="3" id="KW-1185">Reference proteome</keyword>
<dbReference type="CDD" id="cd00085">
    <property type="entry name" value="HNHc"/>
    <property type="match status" value="1"/>
</dbReference>
<dbReference type="GO" id="GO:0004519">
    <property type="term" value="F:endonuclease activity"/>
    <property type="evidence" value="ECO:0007669"/>
    <property type="project" value="InterPro"/>
</dbReference>
<dbReference type="PANTHER" id="PTHR30153">
    <property type="entry name" value="REPLICATIVE DNA HELICASE DNAB"/>
    <property type="match status" value="1"/>
</dbReference>